<protein>
    <recommendedName>
        <fullName evidence="6">Cytochrome c domain-containing protein</fullName>
    </recommendedName>
</protein>
<dbReference type="PROSITE" id="PS51007">
    <property type="entry name" value="CYTC"/>
    <property type="match status" value="1"/>
</dbReference>
<name>A0A382BLV8_9ZZZZ</name>
<keyword evidence="2" id="KW-0349">Heme</keyword>
<gene>
    <name evidence="7" type="ORF">METZ01_LOCUS167146</name>
</gene>
<dbReference type="SMART" id="SM00887">
    <property type="entry name" value="EB_dh"/>
    <property type="match status" value="1"/>
</dbReference>
<evidence type="ECO:0000256" key="5">
    <source>
        <dbReference type="ARBA" id="ARBA00023004"/>
    </source>
</evidence>
<reference evidence="7" key="1">
    <citation type="submission" date="2018-05" db="EMBL/GenBank/DDBJ databases">
        <authorList>
            <person name="Lanie J.A."/>
            <person name="Ng W.-L."/>
            <person name="Kazmierczak K.M."/>
            <person name="Andrzejewski T.M."/>
            <person name="Davidsen T.M."/>
            <person name="Wayne K.J."/>
            <person name="Tettelin H."/>
            <person name="Glass J.I."/>
            <person name="Rusch D."/>
            <person name="Podicherti R."/>
            <person name="Tsui H.-C.T."/>
            <person name="Winkler M.E."/>
        </authorList>
    </citation>
    <scope>NUCLEOTIDE SEQUENCE</scope>
</reference>
<dbReference type="Gene3D" id="1.10.760.10">
    <property type="entry name" value="Cytochrome c-like domain"/>
    <property type="match status" value="2"/>
</dbReference>
<organism evidence="7">
    <name type="scientific">marine metagenome</name>
    <dbReference type="NCBI Taxonomy" id="408172"/>
    <lineage>
        <taxon>unclassified sequences</taxon>
        <taxon>metagenomes</taxon>
        <taxon>ecological metagenomes</taxon>
    </lineage>
</organism>
<evidence type="ECO:0000256" key="2">
    <source>
        <dbReference type="ARBA" id="ARBA00022617"/>
    </source>
</evidence>
<dbReference type="SUPFAM" id="SSF46626">
    <property type="entry name" value="Cytochrome c"/>
    <property type="match status" value="2"/>
</dbReference>
<dbReference type="Pfam" id="PF09459">
    <property type="entry name" value="EB_dh"/>
    <property type="match status" value="1"/>
</dbReference>
<dbReference type="EMBL" id="UINC01030236">
    <property type="protein sequence ID" value="SVB14292.1"/>
    <property type="molecule type" value="Genomic_DNA"/>
</dbReference>
<dbReference type="GO" id="GO:0009055">
    <property type="term" value="F:electron transfer activity"/>
    <property type="evidence" value="ECO:0007669"/>
    <property type="project" value="InterPro"/>
</dbReference>
<dbReference type="Pfam" id="PF13442">
    <property type="entry name" value="Cytochrome_CBB3"/>
    <property type="match status" value="2"/>
</dbReference>
<dbReference type="Gene3D" id="2.60.40.1190">
    <property type="match status" value="1"/>
</dbReference>
<keyword evidence="4" id="KW-0249">Electron transport</keyword>
<feature type="domain" description="Cytochrome c" evidence="6">
    <location>
        <begin position="57"/>
        <end position="152"/>
    </location>
</feature>
<dbReference type="GO" id="GO:0020037">
    <property type="term" value="F:heme binding"/>
    <property type="evidence" value="ECO:0007669"/>
    <property type="project" value="InterPro"/>
</dbReference>
<dbReference type="GO" id="GO:0046872">
    <property type="term" value="F:metal ion binding"/>
    <property type="evidence" value="ECO:0007669"/>
    <property type="project" value="UniProtKB-KW"/>
</dbReference>
<keyword evidence="5" id="KW-0408">Iron</keyword>
<dbReference type="InterPro" id="IPR009056">
    <property type="entry name" value="Cyt_c-like_dom"/>
</dbReference>
<keyword evidence="3" id="KW-0479">Metal-binding</keyword>
<dbReference type="InterPro" id="IPR019020">
    <property type="entry name" value="Cyt-c552/DMSO_Rdtase_haem-bd"/>
</dbReference>
<proteinExistence type="predicted"/>
<evidence type="ECO:0000259" key="6">
    <source>
        <dbReference type="PROSITE" id="PS51007"/>
    </source>
</evidence>
<accession>A0A382BLV8</accession>
<evidence type="ECO:0000256" key="1">
    <source>
        <dbReference type="ARBA" id="ARBA00022448"/>
    </source>
</evidence>
<evidence type="ECO:0000256" key="4">
    <source>
        <dbReference type="ARBA" id="ARBA00022982"/>
    </source>
</evidence>
<keyword evidence="1" id="KW-0813">Transport</keyword>
<evidence type="ECO:0000313" key="7">
    <source>
        <dbReference type="EMBL" id="SVB14292.1"/>
    </source>
</evidence>
<dbReference type="AlphaFoldDB" id="A0A382BLV8"/>
<dbReference type="InterPro" id="IPR036909">
    <property type="entry name" value="Cyt_c-like_dom_sf"/>
</dbReference>
<feature type="non-terminal residue" evidence="7">
    <location>
        <position position="1"/>
    </location>
</feature>
<sequence length="503" mass="57147">VGYLTLPIEKFYGSLLLIGLILFQYSPPPVYADESKTIERLIELTEPRGRAVQEKIARINAGEKAYMQFCVHCHGLQGQGDGRASAYLRPFPRDLSLGIFKFRSTPSNALPRNEDLQRTIKQGVPGTAMPAWGEVLAEETLISLVEYIKYFSSRFQIETPDFIMPIGLEPPYEKRSIEKGRILYKELRCGRCHGEKGQRSGRLENKLTDAWGDPSVVYDLKQPWLYKAGYSSEEIYHTLVTGMDGTPMSAYDYVPAGDLWHLVHFLQSQQKNEETPSLRMSQKIVSNSTSKKIGISPEDIVWKGIESVSIKLRALQSASGHPSVVKVQSLHNFEQIAFRLQWKDETPETAKPGANFYMDAVALQFSSLSKFDLIYYGMGERQKPVNIWHWKADSFQIVEGQPQFHNKFAVNPFSEKSVEEMNASGFGTLTIQSLEDQQVVGKGRWKNGKWTVVFLRNLKTESPFDIQFLESANALVAFALWDGQKKEKNANKRVSFWQQLLIP</sequence>
<evidence type="ECO:0000256" key="3">
    <source>
        <dbReference type="ARBA" id="ARBA00022723"/>
    </source>
</evidence>